<dbReference type="AlphaFoldDB" id="A0A420DUS4"/>
<keyword evidence="1" id="KW-0472">Membrane</keyword>
<organism evidence="2 3">
    <name type="scientific">Ichthyenterobacterium magnum</name>
    <dbReference type="NCBI Taxonomy" id="1230530"/>
    <lineage>
        <taxon>Bacteria</taxon>
        <taxon>Pseudomonadati</taxon>
        <taxon>Bacteroidota</taxon>
        <taxon>Flavobacteriia</taxon>
        <taxon>Flavobacteriales</taxon>
        <taxon>Flavobacteriaceae</taxon>
        <taxon>Ichthyenterobacterium</taxon>
    </lineage>
</organism>
<evidence type="ECO:0000313" key="3">
    <source>
        <dbReference type="Proteomes" id="UP000284892"/>
    </source>
</evidence>
<feature type="transmembrane region" description="Helical" evidence="1">
    <location>
        <begin position="57"/>
        <end position="75"/>
    </location>
</feature>
<dbReference type="RefSeq" id="WP_120199281.1">
    <property type="nucleotide sequence ID" value="NZ_RAQJ01000001.1"/>
</dbReference>
<keyword evidence="3" id="KW-1185">Reference proteome</keyword>
<sequence>MKANEDKNLDLFTKKIMKQASIESPSFDFTDVVMSQVNALKESKAIVYKPLISKTSWLFILIAVVTLTTYLVFGIESKTPEWLSTLDFSIISNNKMVDAFSGLSFSNTLVYAVAFFGLMFFVQITFLKQNFDKHFEV</sequence>
<evidence type="ECO:0000313" key="2">
    <source>
        <dbReference type="EMBL" id="RKE98051.1"/>
    </source>
</evidence>
<comment type="caution">
    <text evidence="2">The sequence shown here is derived from an EMBL/GenBank/DDBJ whole genome shotgun (WGS) entry which is preliminary data.</text>
</comment>
<protein>
    <submittedName>
        <fullName evidence="2">Uncharacterized protein</fullName>
    </submittedName>
</protein>
<feature type="transmembrane region" description="Helical" evidence="1">
    <location>
        <begin position="109"/>
        <end position="127"/>
    </location>
</feature>
<proteinExistence type="predicted"/>
<keyword evidence="1" id="KW-0812">Transmembrane</keyword>
<keyword evidence="1" id="KW-1133">Transmembrane helix</keyword>
<name>A0A420DUS4_9FLAO</name>
<evidence type="ECO:0000256" key="1">
    <source>
        <dbReference type="SAM" id="Phobius"/>
    </source>
</evidence>
<dbReference type="Proteomes" id="UP000284892">
    <property type="component" value="Unassembled WGS sequence"/>
</dbReference>
<dbReference type="EMBL" id="RAQJ01000001">
    <property type="protein sequence ID" value="RKE98051.1"/>
    <property type="molecule type" value="Genomic_DNA"/>
</dbReference>
<reference evidence="2 3" key="1">
    <citation type="submission" date="2018-09" db="EMBL/GenBank/DDBJ databases">
        <title>Genomic Encyclopedia of Archaeal and Bacterial Type Strains, Phase II (KMG-II): from individual species to whole genera.</title>
        <authorList>
            <person name="Goeker M."/>
        </authorList>
    </citation>
    <scope>NUCLEOTIDE SEQUENCE [LARGE SCALE GENOMIC DNA]</scope>
    <source>
        <strain evidence="2 3">DSM 26283</strain>
    </source>
</reference>
<accession>A0A420DUS4</accession>
<dbReference type="OrthoDB" id="1442507at2"/>
<gene>
    <name evidence="2" type="ORF">BXY80_0116</name>
</gene>